<protein>
    <submittedName>
        <fullName evidence="1">Uncharacterized protein</fullName>
    </submittedName>
</protein>
<gene>
    <name evidence="1" type="ORF">Pint_07231</name>
</gene>
<evidence type="ECO:0000313" key="1">
    <source>
        <dbReference type="EMBL" id="KAJ0024477.1"/>
    </source>
</evidence>
<organism evidence="1 2">
    <name type="scientific">Pistacia integerrima</name>
    <dbReference type="NCBI Taxonomy" id="434235"/>
    <lineage>
        <taxon>Eukaryota</taxon>
        <taxon>Viridiplantae</taxon>
        <taxon>Streptophyta</taxon>
        <taxon>Embryophyta</taxon>
        <taxon>Tracheophyta</taxon>
        <taxon>Spermatophyta</taxon>
        <taxon>Magnoliopsida</taxon>
        <taxon>eudicotyledons</taxon>
        <taxon>Gunneridae</taxon>
        <taxon>Pentapetalae</taxon>
        <taxon>rosids</taxon>
        <taxon>malvids</taxon>
        <taxon>Sapindales</taxon>
        <taxon>Anacardiaceae</taxon>
        <taxon>Pistacia</taxon>
    </lineage>
</organism>
<dbReference type="Proteomes" id="UP001163603">
    <property type="component" value="Chromosome 10"/>
</dbReference>
<keyword evidence="2" id="KW-1185">Reference proteome</keyword>
<sequence length="197" mass="21915">MLEDLAGASSGAIVLLQVSGHNPTGVDPTLEQWEQLRQLMRLKGLFTLFRFCISVAQSYSKNMGLYGERVGALNIVCKTANVASLVDSQLKLVIRPMYSNPPIHGASIVTAILKDRDMQSQWTNELKIMTDRISNMRRQLYNALRDQSAMDVACLGGTPGDWSHTMRQVGMYSLTGLNAEQVAFMTREYNIYMSSDG</sequence>
<proteinExistence type="predicted"/>
<reference evidence="2" key="1">
    <citation type="journal article" date="2023" name="G3 (Bethesda)">
        <title>Genome assembly and association tests identify interacting loci associated with vigor, precocity, and sex in interspecific pistachio rootstocks.</title>
        <authorList>
            <person name="Palmer W."/>
            <person name="Jacygrad E."/>
            <person name="Sagayaradj S."/>
            <person name="Cavanaugh K."/>
            <person name="Han R."/>
            <person name="Bertier L."/>
            <person name="Beede B."/>
            <person name="Kafkas S."/>
            <person name="Golino D."/>
            <person name="Preece J."/>
            <person name="Michelmore R."/>
        </authorList>
    </citation>
    <scope>NUCLEOTIDE SEQUENCE [LARGE SCALE GENOMIC DNA]</scope>
</reference>
<evidence type="ECO:0000313" key="2">
    <source>
        <dbReference type="Proteomes" id="UP001163603"/>
    </source>
</evidence>
<dbReference type="EMBL" id="CM047745">
    <property type="protein sequence ID" value="KAJ0024477.1"/>
    <property type="molecule type" value="Genomic_DNA"/>
</dbReference>
<name>A0ACC0XT97_9ROSI</name>
<comment type="caution">
    <text evidence="1">The sequence shown here is derived from an EMBL/GenBank/DDBJ whole genome shotgun (WGS) entry which is preliminary data.</text>
</comment>
<accession>A0ACC0XT97</accession>